<dbReference type="Proteomes" id="UP000184232">
    <property type="component" value="Unassembled WGS sequence"/>
</dbReference>
<evidence type="ECO:0000313" key="2">
    <source>
        <dbReference type="Proteomes" id="UP000184232"/>
    </source>
</evidence>
<sequence length="117" mass="13402">MIISSENLLDIINAKGIENSIYQKAEILQIAICDYPGPVQEPIHFLNILEKEIGNPLTFDRIHSYQTKLDLNKDGWKAESLSVILHIFNGDKNLKLNEILEALSSFYFTNKNTFESF</sequence>
<dbReference type="OrthoDB" id="1367303at2"/>
<keyword evidence="2" id="KW-1185">Reference proteome</keyword>
<organism evidence="1 2">
    <name type="scientific">Flavobacterium haoranii</name>
    <dbReference type="NCBI Taxonomy" id="683124"/>
    <lineage>
        <taxon>Bacteria</taxon>
        <taxon>Pseudomonadati</taxon>
        <taxon>Bacteroidota</taxon>
        <taxon>Flavobacteriia</taxon>
        <taxon>Flavobacteriales</taxon>
        <taxon>Flavobacteriaceae</taxon>
        <taxon>Flavobacterium</taxon>
    </lineage>
</organism>
<protein>
    <submittedName>
        <fullName evidence="1">Uncharacterized protein</fullName>
    </submittedName>
</protein>
<dbReference type="EMBL" id="FQZH01000001">
    <property type="protein sequence ID" value="SHI52147.1"/>
    <property type="molecule type" value="Genomic_DNA"/>
</dbReference>
<accession>A0A1M6BTX4</accession>
<evidence type="ECO:0000313" key="1">
    <source>
        <dbReference type="EMBL" id="SHI52147.1"/>
    </source>
</evidence>
<dbReference type="AlphaFoldDB" id="A0A1M6BTX4"/>
<proteinExistence type="predicted"/>
<name>A0A1M6BTX4_9FLAO</name>
<reference evidence="1 2" key="1">
    <citation type="submission" date="2016-11" db="EMBL/GenBank/DDBJ databases">
        <authorList>
            <person name="Jaros S."/>
            <person name="Januszkiewicz K."/>
            <person name="Wedrychowicz H."/>
        </authorList>
    </citation>
    <scope>NUCLEOTIDE SEQUENCE [LARGE SCALE GENOMIC DNA]</scope>
    <source>
        <strain evidence="1 2">DSM 22807</strain>
    </source>
</reference>
<dbReference type="RefSeq" id="WP_072780554.1">
    <property type="nucleotide sequence ID" value="NZ_CP045292.1"/>
</dbReference>
<gene>
    <name evidence="1" type="ORF">SAMN05444337_0198</name>
</gene>